<dbReference type="Gene3D" id="1.10.287.70">
    <property type="match status" value="2"/>
</dbReference>
<evidence type="ECO:0000256" key="9">
    <source>
        <dbReference type="ARBA" id="ARBA00022989"/>
    </source>
</evidence>
<keyword evidence="3" id="KW-0633">Potassium transport</keyword>
<evidence type="ECO:0000256" key="4">
    <source>
        <dbReference type="ARBA" id="ARBA00022692"/>
    </source>
</evidence>
<dbReference type="Pfam" id="PF13499">
    <property type="entry name" value="EF-hand_7"/>
    <property type="match status" value="2"/>
</dbReference>
<keyword evidence="2" id="KW-0813">Transport</keyword>
<feature type="domain" description="EF-hand" evidence="16">
    <location>
        <begin position="1252"/>
        <end position="1287"/>
    </location>
</feature>
<evidence type="ECO:0000256" key="15">
    <source>
        <dbReference type="SAM" id="Phobius"/>
    </source>
</evidence>
<keyword evidence="7" id="KW-0851">Voltage-gated channel</keyword>
<dbReference type="PANTHER" id="PTHR11537:SF254">
    <property type="entry name" value="POTASSIUM VOLTAGE-GATED CHANNEL PROTEIN SHAB"/>
    <property type="match status" value="1"/>
</dbReference>
<gene>
    <name evidence="17" type="ORF">FOZ60_006706</name>
</gene>
<feature type="region of interest" description="Disordered" evidence="14">
    <location>
        <begin position="691"/>
        <end position="740"/>
    </location>
</feature>
<dbReference type="PROSITE" id="PS50222">
    <property type="entry name" value="EF_HAND_2"/>
    <property type="match status" value="4"/>
</dbReference>
<feature type="transmembrane region" description="Helical" evidence="15">
    <location>
        <begin position="1166"/>
        <end position="1191"/>
    </location>
</feature>
<proteinExistence type="predicted"/>
<dbReference type="GO" id="GO:0001508">
    <property type="term" value="P:action potential"/>
    <property type="evidence" value="ECO:0007669"/>
    <property type="project" value="TreeGrafter"/>
</dbReference>
<dbReference type="PROSITE" id="PS00018">
    <property type="entry name" value="EF_HAND_1"/>
    <property type="match status" value="3"/>
</dbReference>
<dbReference type="Gene3D" id="1.20.120.350">
    <property type="entry name" value="Voltage-gated potassium channels. Chain C"/>
    <property type="match status" value="1"/>
</dbReference>
<feature type="region of interest" description="Disordered" evidence="14">
    <location>
        <begin position="832"/>
        <end position="878"/>
    </location>
</feature>
<feature type="domain" description="EF-hand" evidence="16">
    <location>
        <begin position="599"/>
        <end position="634"/>
    </location>
</feature>
<evidence type="ECO:0000256" key="10">
    <source>
        <dbReference type="ARBA" id="ARBA00023065"/>
    </source>
</evidence>
<feature type="compositionally biased region" description="Low complexity" evidence="14">
    <location>
        <begin position="798"/>
        <end position="810"/>
    </location>
</feature>
<keyword evidence="9 15" id="KW-1133">Transmembrane helix</keyword>
<evidence type="ECO:0000256" key="3">
    <source>
        <dbReference type="ARBA" id="ARBA00022538"/>
    </source>
</evidence>
<evidence type="ECO:0000256" key="14">
    <source>
        <dbReference type="SAM" id="MobiDB-lite"/>
    </source>
</evidence>
<dbReference type="Pfam" id="PF00520">
    <property type="entry name" value="Ion_trans"/>
    <property type="match status" value="2"/>
</dbReference>
<feature type="compositionally biased region" description="Basic and acidic residues" evidence="14">
    <location>
        <begin position="854"/>
        <end position="877"/>
    </location>
</feature>
<keyword evidence="6" id="KW-0106">Calcium</keyword>
<feature type="region of interest" description="Disordered" evidence="14">
    <location>
        <begin position="1469"/>
        <end position="1518"/>
    </location>
</feature>
<dbReference type="CDD" id="cd00051">
    <property type="entry name" value="EFh"/>
    <property type="match status" value="2"/>
</dbReference>
<keyword evidence="11 15" id="KW-0472">Membrane</keyword>
<feature type="transmembrane region" description="Helical" evidence="15">
    <location>
        <begin position="473"/>
        <end position="492"/>
    </location>
</feature>
<dbReference type="SMART" id="SM00054">
    <property type="entry name" value="EFh"/>
    <property type="match status" value="4"/>
</dbReference>
<dbReference type="SUPFAM" id="SSF81324">
    <property type="entry name" value="Voltage-gated potassium channels"/>
    <property type="match status" value="2"/>
</dbReference>
<dbReference type="InterPro" id="IPR018247">
    <property type="entry name" value="EF_Hand_1_Ca_BS"/>
</dbReference>
<dbReference type="Gene3D" id="1.10.238.10">
    <property type="entry name" value="EF-hand"/>
    <property type="match status" value="2"/>
</dbReference>
<dbReference type="SUPFAM" id="SSF47473">
    <property type="entry name" value="EF-hand"/>
    <property type="match status" value="1"/>
</dbReference>
<evidence type="ECO:0000256" key="13">
    <source>
        <dbReference type="SAM" id="Coils"/>
    </source>
</evidence>
<keyword evidence="4 15" id="KW-0812">Transmembrane</keyword>
<evidence type="ECO:0000256" key="1">
    <source>
        <dbReference type="ARBA" id="ARBA00004141"/>
    </source>
</evidence>
<protein>
    <recommendedName>
        <fullName evidence="16">EF-hand domain-containing protein</fullName>
    </recommendedName>
</protein>
<evidence type="ECO:0000256" key="6">
    <source>
        <dbReference type="ARBA" id="ARBA00022837"/>
    </source>
</evidence>
<keyword evidence="8" id="KW-0630">Potassium</keyword>
<reference evidence="17 18" key="1">
    <citation type="submission" date="2020-04" db="EMBL/GenBank/DDBJ databases">
        <title>Perkinsus olseni comparative genomics.</title>
        <authorList>
            <person name="Bogema D.R."/>
        </authorList>
    </citation>
    <scope>NUCLEOTIDE SEQUENCE [LARGE SCALE GENOMIC DNA]</scope>
    <source>
        <strain evidence="17">00978-12</strain>
    </source>
</reference>
<dbReference type="InterPro" id="IPR002048">
    <property type="entry name" value="EF_hand_dom"/>
</dbReference>
<feature type="compositionally biased region" description="Polar residues" evidence="14">
    <location>
        <begin position="641"/>
        <end position="652"/>
    </location>
</feature>
<evidence type="ECO:0000313" key="18">
    <source>
        <dbReference type="Proteomes" id="UP000541610"/>
    </source>
</evidence>
<sequence>MAQSAHLEVKLDTLRGKAYASRNANDYCIHANDGSSLQMQGDRPLMDWQLTLRQTRRPLGPFVSPERPPVLLGSRKRSRSVPEKDLHVDGVYADCKYGNIADSGPMVRSFAANRFVEKDSVHWQVNLRSGAAGAQEGPRWRRYHQRSAVSFDRIKENAAREDPRNKLQETTPIDRAPDRRMGALPIRYIREDLPYDSVRYPGCEGTGLRNWRHLIHRGKTRTMLRHETTLRGYPDSRSNECISDFLGKKRWHFARTRDHVTEIDSKLKYLSTHSIQSEPRDTPLSRSNRLGGPILINGDEPAQDATGVHKREVFLSVDTGGRREALYMHLEEPSLTNTSYYVHITYSTIILISVVTAVMITLPVPEQLSPEAYDALNIAENVFNGTFIMELVLRLSTAPSLLPALTEPYNWLDLLIVVPYVALWCGVDRDDYKGLRLALFMVPAMRMAKITRNSSGWRLLVTSLSLSMDALRVPMLMLFFLVVWFASILYWLETDLNSGGTVGYGDVELATTAGDPWPGILGVSYMAMPLSIIGSTFWDVWTDRDRILIVDKIHQRLSRRQITREQVYNVFTQIDVDNSGGIDMGELEHMLNEEFRLAMPKRNVKNLFRHMDHNGSGKVSFEEFCQCLFPDLAATLVLQRSTTSPTARTPQGSAAAGVEDARMPPSSGGGKRRTLPLRMGQMVLDTLWGQYEGGDGVEDEDDGSLRGGGPGQHVRNMRISRRGDRWQGQTGRGSAGEGNLSDVDEKLREILDILRGRGVDARDLSRATKYSSECSSTQTDTWGSRECATKGRRRENPPARVRLPPVAAGADSRSAQPRKSFARGFREGRLAADPEEQAVAKRVSSVAGQSNRRYSRDERPSRERAAAHGGDRGHEEAQWSAATLADGVSRNTRAGIVRVSSRRKASVRLPVDTGDACPIGDDSVEGREAARRVSRRLGRLEGLSDPIKSSARHLVYAHLEEPSLHWITLNVYRIYNSLIIVSVVTSVLVTLPVPETLSYSARDGLEVAETAFNVLFLLEILLRLVTSPHLGRAFCEPYNWLDLMVVLPYVPLWVGVDRSDNEIVKLILYLVPAMRMLKLTRNSTGWRLLVISLSLSMDALRVPMLMLIFLVTWFASIIYWLEDVTLPDTAPAAAFASLPHAMWFSIVTISTVGYGDVAPATDGGRAISAMLIIVGASYMALPLNIIGSTFWDVWTDRDKLLIIDKIQQRLSRRRITRERLYEVFETMDEDGSGVIDLTEFEHMLNRHFRLGMPTHSILRLFRTIDADGEGRISFDEFCACLFPELVNPELSFPTRASIPRNSRASLGSGERASIMRVVSDDIDPLEAEIEASKAGGGRGLSPDGHYLKGLEDAKAAEAAHHRAVLDRLCSLERELESNRGDMQRMADVVDEIANKLTALTAGIDGQGQGANARGRMAEDVSAHRGTSPADGPIDSNGIILRQRPIAPLMFPQPSPVLPAAATWANLPQYSGPPQQQGRRAAEDFAAPSSVAAGPGTPNTRRESRFMDQGPPKVPKPAARGMSIYVPRSYATPLGQRGSLTQFTVAPLFTMQQFPSQAEEGTEAFQEIQSVPATPLQRASFCRPCSGSSATLIPFGTPRLETSPMGSEPAVDGGTYNYTQRLQKAEEAPRLSISSLPLQGMNSLTDIIRSARGGGGPSLAGPPPSATSKGAAAVMPSVGGGGGAMPPPVVVHRVRRLSAEQLGAAGGDPRAAVAAMKAKEAAVRLAVEPREGQAESVGIGSDVSEAGDTSAPMIMESPQLSDSTPISHFHDDTREVSKLMEENAELRRQLSRLEEEVEELRAELDVKNRLLANADISRSDGDRTARNTPNSAGLANNSSYESIGDIQNHLSMGE</sequence>
<evidence type="ECO:0000256" key="8">
    <source>
        <dbReference type="ARBA" id="ARBA00022958"/>
    </source>
</evidence>
<dbReference type="InterPro" id="IPR011992">
    <property type="entry name" value="EF-hand-dom_pair"/>
</dbReference>
<dbReference type="InterPro" id="IPR005821">
    <property type="entry name" value="Ion_trans_dom"/>
</dbReference>
<feature type="coiled-coil region" evidence="13">
    <location>
        <begin position="1768"/>
        <end position="1816"/>
    </location>
</feature>
<feature type="transmembrane region" description="Helical" evidence="15">
    <location>
        <begin position="1100"/>
        <end position="1121"/>
    </location>
</feature>
<evidence type="ECO:0000256" key="5">
    <source>
        <dbReference type="ARBA" id="ARBA00022826"/>
    </source>
</evidence>
<feature type="compositionally biased region" description="Polar residues" evidence="14">
    <location>
        <begin position="1825"/>
        <end position="1839"/>
    </location>
</feature>
<dbReference type="GO" id="GO:0005249">
    <property type="term" value="F:voltage-gated potassium channel activity"/>
    <property type="evidence" value="ECO:0007669"/>
    <property type="project" value="InterPro"/>
</dbReference>
<feature type="domain" description="EF-hand" evidence="16">
    <location>
        <begin position="562"/>
        <end position="597"/>
    </location>
</feature>
<feature type="region of interest" description="Disordered" evidence="14">
    <location>
        <begin position="1651"/>
        <end position="1671"/>
    </location>
</feature>
<dbReference type="PANTHER" id="PTHR11537">
    <property type="entry name" value="VOLTAGE-GATED POTASSIUM CHANNEL"/>
    <property type="match status" value="1"/>
</dbReference>
<keyword evidence="10" id="KW-0406">Ion transport</keyword>
<feature type="transmembrane region" description="Helical" evidence="15">
    <location>
        <begin position="974"/>
        <end position="993"/>
    </location>
</feature>
<evidence type="ECO:0000256" key="2">
    <source>
        <dbReference type="ARBA" id="ARBA00022448"/>
    </source>
</evidence>
<accession>A0A7J6PF67</accession>
<keyword evidence="12" id="KW-0407">Ion channel</keyword>
<feature type="domain" description="EF-hand" evidence="16">
    <location>
        <begin position="1215"/>
        <end position="1250"/>
    </location>
</feature>
<name>A0A7J6PF67_PEROL</name>
<evidence type="ECO:0000256" key="7">
    <source>
        <dbReference type="ARBA" id="ARBA00022882"/>
    </source>
</evidence>
<feature type="region of interest" description="Disordered" evidence="14">
    <location>
        <begin position="1818"/>
        <end position="1839"/>
    </location>
</feature>
<dbReference type="InterPro" id="IPR028325">
    <property type="entry name" value="VG_K_chnl"/>
</dbReference>
<feature type="transmembrane region" description="Helical" evidence="15">
    <location>
        <begin position="1005"/>
        <end position="1026"/>
    </location>
</feature>
<feature type="transmembrane region" description="Helical" evidence="15">
    <location>
        <begin position="517"/>
        <end position="538"/>
    </location>
</feature>
<dbReference type="Proteomes" id="UP000541610">
    <property type="component" value="Unassembled WGS sequence"/>
</dbReference>
<evidence type="ECO:0000256" key="11">
    <source>
        <dbReference type="ARBA" id="ARBA00023136"/>
    </source>
</evidence>
<organism evidence="17 18">
    <name type="scientific">Perkinsus olseni</name>
    <name type="common">Perkinsus atlanticus</name>
    <dbReference type="NCBI Taxonomy" id="32597"/>
    <lineage>
        <taxon>Eukaryota</taxon>
        <taxon>Sar</taxon>
        <taxon>Alveolata</taxon>
        <taxon>Perkinsozoa</taxon>
        <taxon>Perkinsea</taxon>
        <taxon>Perkinsida</taxon>
        <taxon>Perkinsidae</taxon>
        <taxon>Perkinsus</taxon>
    </lineage>
</organism>
<keyword evidence="5" id="KW-0631">Potassium channel</keyword>
<feature type="region of interest" description="Disordered" evidence="14">
    <location>
        <begin position="774"/>
        <end position="819"/>
    </location>
</feature>
<feature type="region of interest" description="Disordered" evidence="14">
    <location>
        <begin position="641"/>
        <end position="674"/>
    </location>
</feature>
<dbReference type="GO" id="GO:0008076">
    <property type="term" value="C:voltage-gated potassium channel complex"/>
    <property type="evidence" value="ECO:0007669"/>
    <property type="project" value="InterPro"/>
</dbReference>
<dbReference type="InterPro" id="IPR027359">
    <property type="entry name" value="Volt_channel_dom_sf"/>
</dbReference>
<feature type="transmembrane region" description="Helical" evidence="15">
    <location>
        <begin position="340"/>
        <end position="362"/>
    </location>
</feature>
<dbReference type="PRINTS" id="PR00169">
    <property type="entry name" value="KCHANNEL"/>
</dbReference>
<evidence type="ECO:0000259" key="16">
    <source>
        <dbReference type="PROSITE" id="PS50222"/>
    </source>
</evidence>
<keyword evidence="13" id="KW-0175">Coiled coil</keyword>
<dbReference type="OrthoDB" id="433309at2759"/>
<comment type="caution">
    <text evidence="17">The sequence shown here is derived from an EMBL/GenBank/DDBJ whole genome shotgun (WGS) entry which is preliminary data.</text>
</comment>
<comment type="subcellular location">
    <subcellularLocation>
        <location evidence="1">Membrane</location>
        <topology evidence="1">Multi-pass membrane protein</topology>
    </subcellularLocation>
</comment>
<evidence type="ECO:0000256" key="12">
    <source>
        <dbReference type="ARBA" id="ARBA00023303"/>
    </source>
</evidence>
<feature type="transmembrane region" description="Helical" evidence="15">
    <location>
        <begin position="408"/>
        <end position="427"/>
    </location>
</feature>
<evidence type="ECO:0000313" key="17">
    <source>
        <dbReference type="EMBL" id="KAF4694853.1"/>
    </source>
</evidence>
<dbReference type="EMBL" id="JABANP010000027">
    <property type="protein sequence ID" value="KAF4694853.1"/>
    <property type="molecule type" value="Genomic_DNA"/>
</dbReference>
<feature type="transmembrane region" description="Helical" evidence="15">
    <location>
        <begin position="1133"/>
        <end position="1154"/>
    </location>
</feature>
<dbReference type="GO" id="GO:0005509">
    <property type="term" value="F:calcium ion binding"/>
    <property type="evidence" value="ECO:0007669"/>
    <property type="project" value="InterPro"/>
</dbReference>